<evidence type="ECO:0000313" key="4">
    <source>
        <dbReference type="Proteomes" id="UP000295565"/>
    </source>
</evidence>
<dbReference type="OrthoDB" id="9810372at2"/>
<dbReference type="Pfam" id="PF00480">
    <property type="entry name" value="ROK"/>
    <property type="match status" value="1"/>
</dbReference>
<dbReference type="Gene3D" id="3.30.420.40">
    <property type="match status" value="2"/>
</dbReference>
<gene>
    <name evidence="3" type="ORF">EV690_2121</name>
</gene>
<dbReference type="PROSITE" id="PS01125">
    <property type="entry name" value="ROK"/>
    <property type="match status" value="1"/>
</dbReference>
<comment type="similarity">
    <text evidence="1">Belongs to the ROK (NagC/XylR) family.</text>
</comment>
<dbReference type="Proteomes" id="UP000295565">
    <property type="component" value="Unassembled WGS sequence"/>
</dbReference>
<protein>
    <submittedName>
        <fullName evidence="3">N-acetylglucosamine kinase</fullName>
    </submittedName>
</protein>
<dbReference type="InterPro" id="IPR049874">
    <property type="entry name" value="ROK_cs"/>
</dbReference>
<dbReference type="InterPro" id="IPR043129">
    <property type="entry name" value="ATPase_NBD"/>
</dbReference>
<name>A0A4V2PPS2_9GAMM</name>
<dbReference type="GO" id="GO:0016301">
    <property type="term" value="F:kinase activity"/>
    <property type="evidence" value="ECO:0007669"/>
    <property type="project" value="UniProtKB-KW"/>
</dbReference>
<keyword evidence="3" id="KW-0418">Kinase</keyword>
<dbReference type="RefSeq" id="WP_131912930.1">
    <property type="nucleotide sequence ID" value="NZ_OU594967.1"/>
</dbReference>
<dbReference type="PANTHER" id="PTHR18964">
    <property type="entry name" value="ROK (REPRESSOR, ORF, KINASE) FAMILY"/>
    <property type="match status" value="1"/>
</dbReference>
<sequence>MVKPVICADIGGSFIKFAVSAKPGQIKLLDKIATPNESWQALSQALVTLIEQWQSNYDRDSALAISTTGIVDHVADTVFAGNIRAYHTHQLRRELSQLLKRPVYIANDADCFTLAEAHLGKGSNLPIVLGAIVGTGIGGGLVINGKIIEGRGGVMAEWGHGPITRTEVSIHGRLIHLPRIRCGCGQTGCLDTLAGARGIERLHLQLHQQSLTSQQIMTLDKQSDVQAELTIQVWLAIVSEPLALMMNILSPSIVVVGGGLASEPELIARLDEQVKALILNPINAPLIVPGIFHQDGGLIGASLLGTVDLL</sequence>
<dbReference type="AlphaFoldDB" id="A0A4V2PPS2"/>
<proteinExistence type="inferred from homology"/>
<keyword evidence="4" id="KW-1185">Reference proteome</keyword>
<evidence type="ECO:0000256" key="2">
    <source>
        <dbReference type="ARBA" id="ARBA00023277"/>
    </source>
</evidence>
<organism evidence="3 4">
    <name type="scientific">Celerinatantimonas diazotrophica</name>
    <dbReference type="NCBI Taxonomy" id="412034"/>
    <lineage>
        <taxon>Bacteria</taxon>
        <taxon>Pseudomonadati</taxon>
        <taxon>Pseudomonadota</taxon>
        <taxon>Gammaproteobacteria</taxon>
        <taxon>Celerinatantimonadaceae</taxon>
        <taxon>Celerinatantimonas</taxon>
    </lineage>
</organism>
<dbReference type="PANTHER" id="PTHR18964:SF149">
    <property type="entry name" value="BIFUNCTIONAL UDP-N-ACETYLGLUCOSAMINE 2-EPIMERASE_N-ACETYLMANNOSAMINE KINASE"/>
    <property type="match status" value="1"/>
</dbReference>
<reference evidence="3 4" key="1">
    <citation type="submission" date="2019-03" db="EMBL/GenBank/DDBJ databases">
        <title>Genomic Encyclopedia of Type Strains, Phase IV (KMG-IV): sequencing the most valuable type-strain genomes for metagenomic binning, comparative biology and taxonomic classification.</title>
        <authorList>
            <person name="Goeker M."/>
        </authorList>
    </citation>
    <scope>NUCLEOTIDE SEQUENCE [LARGE SCALE GENOMIC DNA]</scope>
    <source>
        <strain evidence="3 4">DSM 18577</strain>
    </source>
</reference>
<accession>A0A4V2PPS2</accession>
<evidence type="ECO:0000256" key="1">
    <source>
        <dbReference type="ARBA" id="ARBA00006479"/>
    </source>
</evidence>
<dbReference type="SUPFAM" id="SSF53067">
    <property type="entry name" value="Actin-like ATPase domain"/>
    <property type="match status" value="1"/>
</dbReference>
<keyword evidence="2" id="KW-0119">Carbohydrate metabolism</keyword>
<dbReference type="InterPro" id="IPR000600">
    <property type="entry name" value="ROK"/>
</dbReference>
<comment type="caution">
    <text evidence="3">The sequence shown here is derived from an EMBL/GenBank/DDBJ whole genome shotgun (WGS) entry which is preliminary data.</text>
</comment>
<evidence type="ECO:0000313" key="3">
    <source>
        <dbReference type="EMBL" id="TCK52021.1"/>
    </source>
</evidence>
<dbReference type="CDD" id="cd24057">
    <property type="entry name" value="ASKHA_NBD_ROK_NAGK"/>
    <property type="match status" value="1"/>
</dbReference>
<keyword evidence="3" id="KW-0808">Transferase</keyword>
<dbReference type="EMBL" id="SMGD01000013">
    <property type="protein sequence ID" value="TCK52021.1"/>
    <property type="molecule type" value="Genomic_DNA"/>
</dbReference>